<dbReference type="SUPFAM" id="SSF54060">
    <property type="entry name" value="His-Me finger endonucleases"/>
    <property type="match status" value="1"/>
</dbReference>
<proteinExistence type="predicted"/>
<gene>
    <name evidence="2" type="ORF">UFOVP205_48</name>
</gene>
<reference evidence="2" key="1">
    <citation type="submission" date="2020-05" db="EMBL/GenBank/DDBJ databases">
        <authorList>
            <person name="Chiriac C."/>
            <person name="Salcher M."/>
            <person name="Ghai R."/>
            <person name="Kavagutti S V."/>
        </authorList>
    </citation>
    <scope>NUCLEOTIDE SEQUENCE</scope>
</reference>
<dbReference type="GO" id="GO:0004519">
    <property type="term" value="F:endonuclease activity"/>
    <property type="evidence" value="ECO:0007669"/>
    <property type="project" value="InterPro"/>
</dbReference>
<sequence>MKELTEEQRLKRNQYMKDWNRKKRGTADGANPGRPANSSDVLWSKVDVLGEDECWNWKGFKNDAGYGRTWINNRGYYAHRIIYDLVFPNTIQREAPSSNNKHGFLLHSCDNPSCCNPKHLRIGNHAENMADKVKRNRTPDYSGDKGPRCKLTMEQADEIRTKQAMGIPMKKLAKEFQLSYSSVKSIVSGRSYIPKGK</sequence>
<feature type="compositionally biased region" description="Basic and acidic residues" evidence="1">
    <location>
        <begin position="1"/>
        <end position="10"/>
    </location>
</feature>
<evidence type="ECO:0008006" key="3">
    <source>
        <dbReference type="Google" id="ProtNLM"/>
    </source>
</evidence>
<protein>
    <recommendedName>
        <fullName evidence="3">HNH nuclease</fullName>
    </recommendedName>
</protein>
<feature type="region of interest" description="Disordered" evidence="1">
    <location>
        <begin position="1"/>
        <end position="38"/>
    </location>
</feature>
<dbReference type="EMBL" id="LR798253">
    <property type="protein sequence ID" value="CAB5218012.1"/>
    <property type="molecule type" value="Genomic_DNA"/>
</dbReference>
<dbReference type="InterPro" id="IPR044930">
    <property type="entry name" value="Homing_endonuclease_His-Me"/>
</dbReference>
<dbReference type="InterPro" id="IPR044925">
    <property type="entry name" value="His-Me_finger_sf"/>
</dbReference>
<evidence type="ECO:0000313" key="2">
    <source>
        <dbReference type="EMBL" id="CAB5218012.1"/>
    </source>
</evidence>
<accession>A0A6J7WMT7</accession>
<dbReference type="Gene3D" id="3.90.75.10">
    <property type="entry name" value="Homing Intron 3 (I-ppo) Encoded Endonuclease, Chain A"/>
    <property type="match status" value="1"/>
</dbReference>
<name>A0A6J7WMT7_9CAUD</name>
<evidence type="ECO:0000256" key="1">
    <source>
        <dbReference type="SAM" id="MobiDB-lite"/>
    </source>
</evidence>
<organism evidence="2">
    <name type="scientific">uncultured Caudovirales phage</name>
    <dbReference type="NCBI Taxonomy" id="2100421"/>
    <lineage>
        <taxon>Viruses</taxon>
        <taxon>Duplodnaviria</taxon>
        <taxon>Heunggongvirae</taxon>
        <taxon>Uroviricota</taxon>
        <taxon>Caudoviricetes</taxon>
        <taxon>Peduoviridae</taxon>
        <taxon>Maltschvirus</taxon>
        <taxon>Maltschvirus maltsch</taxon>
    </lineage>
</organism>